<dbReference type="PRINTS" id="PR00950">
    <property type="entry name" value="TYPE3IMSPROT"/>
</dbReference>
<keyword evidence="5 9" id="KW-1133">Transmembrane helix</keyword>
<comment type="similarity">
    <text evidence="2">Belongs to the type III secretion exporter family.</text>
</comment>
<keyword evidence="11" id="KW-1185">Reference proteome</keyword>
<comment type="subcellular location">
    <subcellularLocation>
        <location evidence="1">Cell membrane</location>
        <topology evidence="1">Multi-pass membrane protein</topology>
    </subcellularLocation>
</comment>
<dbReference type="Gene3D" id="3.40.1690.10">
    <property type="entry name" value="secretion proteins EscU"/>
    <property type="match status" value="1"/>
</dbReference>
<dbReference type="PANTHER" id="PTHR30531:SF14">
    <property type="entry name" value="SURFACE PRESENTATION OF ANTIGENS PROTEIN SPAS"/>
    <property type="match status" value="1"/>
</dbReference>
<evidence type="ECO:0000256" key="4">
    <source>
        <dbReference type="ARBA" id="ARBA00022692"/>
    </source>
</evidence>
<feature type="transmembrane region" description="Helical" evidence="9">
    <location>
        <begin position="149"/>
        <end position="171"/>
    </location>
</feature>
<name>A0A1I4FC74_9HYPH</name>
<feature type="transmembrane region" description="Helical" evidence="9">
    <location>
        <begin position="191"/>
        <end position="210"/>
    </location>
</feature>
<dbReference type="InterPro" id="IPR006307">
    <property type="entry name" value="BsaZ-like"/>
</dbReference>
<dbReference type="RefSeq" id="WP_093523774.1">
    <property type="nucleotide sequence ID" value="NZ_FOSK01000018.1"/>
</dbReference>
<gene>
    <name evidence="10" type="ORF">SAMN04488518_11854</name>
</gene>
<accession>A0A1I4FC74</accession>
<dbReference type="Proteomes" id="UP000199598">
    <property type="component" value="Unassembled WGS sequence"/>
</dbReference>
<dbReference type="PANTHER" id="PTHR30531">
    <property type="entry name" value="FLAGELLAR BIOSYNTHETIC PROTEIN FLHB"/>
    <property type="match status" value="1"/>
</dbReference>
<evidence type="ECO:0000256" key="1">
    <source>
        <dbReference type="ARBA" id="ARBA00004651"/>
    </source>
</evidence>
<feature type="region of interest" description="Disordered" evidence="8">
    <location>
        <begin position="1"/>
        <end position="28"/>
    </location>
</feature>
<evidence type="ECO:0000313" key="11">
    <source>
        <dbReference type="Proteomes" id="UP000199598"/>
    </source>
</evidence>
<comment type="caution">
    <text evidence="10">The sequence shown here is derived from an EMBL/GenBank/DDBJ whole genome shotgun (WGS) entry which is preliminary data.</text>
</comment>
<evidence type="ECO:0000256" key="8">
    <source>
        <dbReference type="SAM" id="MobiDB-lite"/>
    </source>
</evidence>
<dbReference type="InterPro" id="IPR006135">
    <property type="entry name" value="T3SS_substrate_exporter"/>
</dbReference>
<organism evidence="10 11">
    <name type="scientific">Pseudovibrio ascidiaceicola</name>
    <dbReference type="NCBI Taxonomy" id="285279"/>
    <lineage>
        <taxon>Bacteria</taxon>
        <taxon>Pseudomonadati</taxon>
        <taxon>Pseudomonadota</taxon>
        <taxon>Alphaproteobacteria</taxon>
        <taxon>Hyphomicrobiales</taxon>
        <taxon>Stappiaceae</taxon>
        <taxon>Pseudovibrio</taxon>
    </lineage>
</organism>
<dbReference type="SUPFAM" id="SSF160544">
    <property type="entry name" value="EscU C-terminal domain-like"/>
    <property type="match status" value="1"/>
</dbReference>
<evidence type="ECO:0000256" key="2">
    <source>
        <dbReference type="ARBA" id="ARBA00010690"/>
    </source>
</evidence>
<dbReference type="InterPro" id="IPR029025">
    <property type="entry name" value="T3SS_substrate_exporter_C"/>
</dbReference>
<feature type="compositionally biased region" description="Basic and acidic residues" evidence="8">
    <location>
        <begin position="8"/>
        <end position="26"/>
    </location>
</feature>
<evidence type="ECO:0000256" key="5">
    <source>
        <dbReference type="ARBA" id="ARBA00022989"/>
    </source>
</evidence>
<keyword evidence="4 9" id="KW-0812">Transmembrane</keyword>
<evidence type="ECO:0000256" key="9">
    <source>
        <dbReference type="SAM" id="Phobius"/>
    </source>
</evidence>
<evidence type="ECO:0000256" key="7">
    <source>
        <dbReference type="ARBA" id="ARBA00023136"/>
    </source>
</evidence>
<proteinExistence type="inferred from homology"/>
<sequence>MSGQSAGEKTELPTPKRERESREKGQVAKSTEVTTTISLFAVIAYLWFAWDRNFSKLVGLMDDMASLATRRDFSSSAGEGVFGVFSTFMDIVLPLIGVAIAAGIFGNFVQFGFLWAVDSIMPKLSKISPAEGFKRIFSMKQVVQVLKSILKIALLSTMLYFTVKYAIGAYINSLSCGIPCIANISGAIMKLILGISFLAFVGVAILDFMFQKHTHIKSLKMTKEEVKREHKESEGSPEIKGQRKRISQEILMSDNLENTRKASAVVVNPTHYAVAISYRPDEVAVPLVVAKGLDLTALKMRAEAEGAGVPIFANVKLARMLHAEVEIEELIPQDMFAAVAEILVWIDKNKDILYNGPLERGVIDLEHEKKSGDEPLN</sequence>
<evidence type="ECO:0000313" key="10">
    <source>
        <dbReference type="EMBL" id="SFL15129.1"/>
    </source>
</evidence>
<reference evidence="10 11" key="1">
    <citation type="submission" date="2016-10" db="EMBL/GenBank/DDBJ databases">
        <authorList>
            <person name="Varghese N."/>
            <person name="Submissions S."/>
        </authorList>
    </citation>
    <scope>NUCLEOTIDE SEQUENCE [LARGE SCALE GENOMIC DNA]</scope>
    <source>
        <strain evidence="10 11">DSM 16392</strain>
    </source>
</reference>
<dbReference type="Pfam" id="PF01312">
    <property type="entry name" value="Bac_export_2"/>
    <property type="match status" value="1"/>
</dbReference>
<dbReference type="NCBIfam" id="TIGR01404">
    <property type="entry name" value="FlhB_rel_III"/>
    <property type="match status" value="1"/>
</dbReference>
<keyword evidence="7 9" id="KW-0472">Membrane</keyword>
<keyword evidence="3" id="KW-1003">Cell membrane</keyword>
<evidence type="ECO:0000256" key="6">
    <source>
        <dbReference type="ARBA" id="ARBA00023026"/>
    </source>
</evidence>
<protein>
    <submittedName>
        <fullName evidence="10">Type III secretion protein U</fullName>
    </submittedName>
</protein>
<keyword evidence="6" id="KW-0843">Virulence</keyword>
<feature type="transmembrane region" description="Helical" evidence="9">
    <location>
        <begin position="91"/>
        <end position="117"/>
    </location>
</feature>
<dbReference type="EMBL" id="FOSK01000018">
    <property type="protein sequence ID" value="SFL15129.1"/>
    <property type="molecule type" value="Genomic_DNA"/>
</dbReference>
<evidence type="ECO:0000256" key="3">
    <source>
        <dbReference type="ARBA" id="ARBA00022475"/>
    </source>
</evidence>
<feature type="transmembrane region" description="Helical" evidence="9">
    <location>
        <begin position="27"/>
        <end position="50"/>
    </location>
</feature>